<evidence type="ECO:0000256" key="3">
    <source>
        <dbReference type="ARBA" id="ARBA00022490"/>
    </source>
</evidence>
<evidence type="ECO:0000256" key="4">
    <source>
        <dbReference type="ARBA" id="ARBA00022670"/>
    </source>
</evidence>
<dbReference type="GO" id="GO:0009368">
    <property type="term" value="C:endopeptidase Clp complex"/>
    <property type="evidence" value="ECO:0007669"/>
    <property type="project" value="TreeGrafter"/>
</dbReference>
<evidence type="ECO:0000256" key="5">
    <source>
        <dbReference type="ARBA" id="ARBA00022801"/>
    </source>
</evidence>
<comment type="catalytic activity">
    <reaction evidence="7">
        <text>Hydrolysis of proteins to small peptides in the presence of ATP and magnesium. alpha-casein is the usual test substrate. In the absence of ATP, only oligopeptides shorter than five residues are hydrolyzed (such as succinyl-Leu-Tyr-|-NHMec, and Leu-Tyr-Leu-|-Tyr-Trp, in which cleavage of the -Tyr-|-Leu- and -Tyr-|-Trp bonds also occurs).</text>
        <dbReference type="EC" id="3.4.21.92"/>
    </reaction>
</comment>
<dbReference type="PANTHER" id="PTHR10381:SF70">
    <property type="entry name" value="ATP-DEPENDENT CLP PROTEASE PROTEOLYTIC SUBUNIT"/>
    <property type="match status" value="1"/>
</dbReference>
<dbReference type="EC" id="3.4.21.92" evidence="2"/>
<name>A0A0F9UER2_9ZZZZ</name>
<keyword evidence="3" id="KW-0963">Cytoplasm</keyword>
<dbReference type="PRINTS" id="PR00127">
    <property type="entry name" value="CLPPROTEASEP"/>
</dbReference>
<gene>
    <name evidence="8" type="ORF">LCGC14_0274440</name>
</gene>
<dbReference type="InterPro" id="IPR023562">
    <property type="entry name" value="ClpP/TepA"/>
</dbReference>
<evidence type="ECO:0000256" key="7">
    <source>
        <dbReference type="ARBA" id="ARBA00034021"/>
    </source>
</evidence>
<comment type="similarity">
    <text evidence="1">Belongs to the peptidase S14 family.</text>
</comment>
<dbReference type="SUPFAM" id="SSF52096">
    <property type="entry name" value="ClpP/crotonase"/>
    <property type="match status" value="1"/>
</dbReference>
<comment type="caution">
    <text evidence="8">The sequence shown here is derived from an EMBL/GenBank/DDBJ whole genome shotgun (WGS) entry which is preliminary data.</text>
</comment>
<sequence>MRHLPIDPVAGPREYSYRREMTLEERLADERILFLWGAITPAVAGGVIMRLLEMQAKYSDREVSIYINSPGGSVDDTLAVFDTMKFMSCDVATYCVGQAASGAAVVLAAGTKGKRFALPHSKIMIHQPYGGISGQASDIQIQAEEILKAKRLMNELLADLCGKDVDRVTEDTERDRYMTPKEALEYGLIDEIVEAAKPENK</sequence>
<organism evidence="8">
    <name type="scientific">marine sediment metagenome</name>
    <dbReference type="NCBI Taxonomy" id="412755"/>
    <lineage>
        <taxon>unclassified sequences</taxon>
        <taxon>metagenomes</taxon>
        <taxon>ecological metagenomes</taxon>
    </lineage>
</organism>
<evidence type="ECO:0000256" key="6">
    <source>
        <dbReference type="ARBA" id="ARBA00022825"/>
    </source>
</evidence>
<dbReference type="InterPro" id="IPR033135">
    <property type="entry name" value="ClpP_His_AS"/>
</dbReference>
<evidence type="ECO:0000313" key="8">
    <source>
        <dbReference type="EMBL" id="KKN85827.1"/>
    </source>
</evidence>
<evidence type="ECO:0000256" key="1">
    <source>
        <dbReference type="ARBA" id="ARBA00007039"/>
    </source>
</evidence>
<dbReference type="GO" id="GO:0004176">
    <property type="term" value="F:ATP-dependent peptidase activity"/>
    <property type="evidence" value="ECO:0007669"/>
    <property type="project" value="InterPro"/>
</dbReference>
<evidence type="ECO:0000256" key="2">
    <source>
        <dbReference type="ARBA" id="ARBA00013230"/>
    </source>
</evidence>
<dbReference type="Pfam" id="PF00574">
    <property type="entry name" value="CLP_protease"/>
    <property type="match status" value="1"/>
</dbReference>
<dbReference type="PANTHER" id="PTHR10381">
    <property type="entry name" value="ATP-DEPENDENT CLP PROTEASE PROTEOLYTIC SUBUNIT"/>
    <property type="match status" value="1"/>
</dbReference>
<keyword evidence="4" id="KW-0645">Protease</keyword>
<dbReference type="GO" id="GO:0004252">
    <property type="term" value="F:serine-type endopeptidase activity"/>
    <property type="evidence" value="ECO:0007669"/>
    <property type="project" value="UniProtKB-EC"/>
</dbReference>
<dbReference type="GO" id="GO:0051117">
    <property type="term" value="F:ATPase binding"/>
    <property type="evidence" value="ECO:0007669"/>
    <property type="project" value="TreeGrafter"/>
</dbReference>
<proteinExistence type="inferred from homology"/>
<keyword evidence="5" id="KW-0378">Hydrolase</keyword>
<reference evidence="8" key="1">
    <citation type="journal article" date="2015" name="Nature">
        <title>Complex archaea that bridge the gap between prokaryotes and eukaryotes.</title>
        <authorList>
            <person name="Spang A."/>
            <person name="Saw J.H."/>
            <person name="Jorgensen S.L."/>
            <person name="Zaremba-Niedzwiedzka K."/>
            <person name="Martijn J."/>
            <person name="Lind A.E."/>
            <person name="van Eijk R."/>
            <person name="Schleper C."/>
            <person name="Guy L."/>
            <person name="Ettema T.J."/>
        </authorList>
    </citation>
    <scope>NUCLEOTIDE SEQUENCE</scope>
</reference>
<protein>
    <recommendedName>
        <fullName evidence="2">endopeptidase Clp</fullName>
        <ecNumber evidence="2">3.4.21.92</ecNumber>
    </recommendedName>
</protein>
<dbReference type="GO" id="GO:0006515">
    <property type="term" value="P:protein quality control for misfolded or incompletely synthesized proteins"/>
    <property type="evidence" value="ECO:0007669"/>
    <property type="project" value="TreeGrafter"/>
</dbReference>
<keyword evidence="6" id="KW-0720">Serine protease</keyword>
<dbReference type="CDD" id="cd07017">
    <property type="entry name" value="S14_ClpP_2"/>
    <property type="match status" value="1"/>
</dbReference>
<dbReference type="Gene3D" id="3.90.226.10">
    <property type="entry name" value="2-enoyl-CoA Hydratase, Chain A, domain 1"/>
    <property type="match status" value="1"/>
</dbReference>
<dbReference type="AlphaFoldDB" id="A0A0F9UER2"/>
<dbReference type="EMBL" id="LAZR01000154">
    <property type="protein sequence ID" value="KKN85827.1"/>
    <property type="molecule type" value="Genomic_DNA"/>
</dbReference>
<accession>A0A0F9UER2</accession>
<dbReference type="PROSITE" id="PS00382">
    <property type="entry name" value="CLP_PROTEASE_HIS"/>
    <property type="match status" value="1"/>
</dbReference>
<dbReference type="InterPro" id="IPR029045">
    <property type="entry name" value="ClpP/crotonase-like_dom_sf"/>
</dbReference>
<dbReference type="InterPro" id="IPR001907">
    <property type="entry name" value="ClpP"/>
</dbReference>
<dbReference type="HAMAP" id="MF_00444">
    <property type="entry name" value="ClpP"/>
    <property type="match status" value="1"/>
</dbReference>